<evidence type="ECO:0000313" key="6">
    <source>
        <dbReference type="EMBL" id="AWB65372.1"/>
    </source>
</evidence>
<accession>A0A2S0VMG8</accession>
<dbReference type="PRINTS" id="PR01021">
    <property type="entry name" value="OMPADOMAIN"/>
</dbReference>
<gene>
    <name evidence="6" type="ORF">C2869_02470</name>
</gene>
<dbReference type="PROSITE" id="PS51257">
    <property type="entry name" value="PROKAR_LIPOPROTEIN"/>
    <property type="match status" value="1"/>
</dbReference>
<dbReference type="PANTHER" id="PTHR30329:SF21">
    <property type="entry name" value="LIPOPROTEIN YIAD-RELATED"/>
    <property type="match status" value="1"/>
</dbReference>
<evidence type="ECO:0000259" key="5">
    <source>
        <dbReference type="PROSITE" id="PS51123"/>
    </source>
</evidence>
<dbReference type="RefSeq" id="WP_108601449.1">
    <property type="nucleotide sequence ID" value="NZ_CP026604.1"/>
</dbReference>
<dbReference type="GO" id="GO:0009279">
    <property type="term" value="C:cell outer membrane"/>
    <property type="evidence" value="ECO:0007669"/>
    <property type="project" value="UniProtKB-SubCell"/>
</dbReference>
<dbReference type="PANTHER" id="PTHR30329">
    <property type="entry name" value="STATOR ELEMENT OF FLAGELLAR MOTOR COMPLEX"/>
    <property type="match status" value="1"/>
</dbReference>
<dbReference type="AlphaFoldDB" id="A0A2S0VMG8"/>
<keyword evidence="7" id="KW-1185">Reference proteome</keyword>
<name>A0A2S0VMG8_9ALTE</name>
<evidence type="ECO:0000256" key="2">
    <source>
        <dbReference type="ARBA" id="ARBA00023136"/>
    </source>
</evidence>
<reference evidence="6 7" key="1">
    <citation type="submission" date="2018-01" db="EMBL/GenBank/DDBJ databases">
        <title>Genome sequence of a Cantenovulum-like bacteria.</title>
        <authorList>
            <person name="Tan W.R."/>
            <person name="Lau N.-S."/>
            <person name="Go F."/>
            <person name="Amirul A.-A.A."/>
        </authorList>
    </citation>
    <scope>NUCLEOTIDE SEQUENCE [LARGE SCALE GENOMIC DNA]</scope>
    <source>
        <strain evidence="6 7">CCB-QB4</strain>
    </source>
</reference>
<dbReference type="InterPro" id="IPR036737">
    <property type="entry name" value="OmpA-like_sf"/>
</dbReference>
<dbReference type="Gene3D" id="3.30.1330.60">
    <property type="entry name" value="OmpA-like domain"/>
    <property type="match status" value="1"/>
</dbReference>
<dbReference type="KEGG" id="cate:C2869_02470"/>
<organism evidence="6 7">
    <name type="scientific">Saccharobesus litoralis</name>
    <dbReference type="NCBI Taxonomy" id="2172099"/>
    <lineage>
        <taxon>Bacteria</taxon>
        <taxon>Pseudomonadati</taxon>
        <taxon>Pseudomonadota</taxon>
        <taxon>Gammaproteobacteria</taxon>
        <taxon>Alteromonadales</taxon>
        <taxon>Alteromonadaceae</taxon>
        <taxon>Saccharobesus</taxon>
    </lineage>
</organism>
<comment type="subcellular location">
    <subcellularLocation>
        <location evidence="1">Cell outer membrane</location>
    </subcellularLocation>
</comment>
<keyword evidence="3" id="KW-0998">Cell outer membrane</keyword>
<dbReference type="Pfam" id="PF00691">
    <property type="entry name" value="OmpA"/>
    <property type="match status" value="1"/>
</dbReference>
<dbReference type="InterPro" id="IPR006665">
    <property type="entry name" value="OmpA-like"/>
</dbReference>
<evidence type="ECO:0000256" key="4">
    <source>
        <dbReference type="PROSITE-ProRule" id="PRU00473"/>
    </source>
</evidence>
<dbReference type="Proteomes" id="UP000244441">
    <property type="component" value="Chromosome"/>
</dbReference>
<protein>
    <submittedName>
        <fullName evidence="6">OmpA family protein</fullName>
    </submittedName>
</protein>
<dbReference type="SUPFAM" id="SSF103088">
    <property type="entry name" value="OmpA-like"/>
    <property type="match status" value="1"/>
</dbReference>
<dbReference type="PROSITE" id="PS51123">
    <property type="entry name" value="OMPA_2"/>
    <property type="match status" value="1"/>
</dbReference>
<feature type="domain" description="OmpA-like" evidence="5">
    <location>
        <begin position="144"/>
        <end position="261"/>
    </location>
</feature>
<dbReference type="InterPro" id="IPR050330">
    <property type="entry name" value="Bact_OuterMem_StrucFunc"/>
</dbReference>
<dbReference type="EMBL" id="CP026604">
    <property type="protein sequence ID" value="AWB65372.1"/>
    <property type="molecule type" value="Genomic_DNA"/>
</dbReference>
<dbReference type="OrthoDB" id="5587802at2"/>
<proteinExistence type="predicted"/>
<evidence type="ECO:0000256" key="1">
    <source>
        <dbReference type="ARBA" id="ARBA00004442"/>
    </source>
</evidence>
<evidence type="ECO:0000256" key="3">
    <source>
        <dbReference type="ARBA" id="ARBA00023237"/>
    </source>
</evidence>
<dbReference type="InterPro" id="IPR006664">
    <property type="entry name" value="OMP_bac"/>
</dbReference>
<sequence length="278" mass="30899">MKTLAAISVLLTTLTTGCVSWPEAGNGGLAELRPDNFRTVEADGPIGPEHGLRFDLELTARHLDMLVLEGAELCFPATVVQAKQREARIRRELAGKLDYAAANDLLIQRKVLQRLEQQLDYVQQHNICQIPQHVRQEKRPGDLAKQIAELLNADNQFAHDSFELNPKYVGRLAKASQLLQQAPLIQLKVIGYADDTGQDNYNQSLSLKRAQKVARYLQVMGVDANRMQISALGEQHPLFQGKTPEIRLVNRSVSIEVISQPTANDSITPAAKVINQIK</sequence>
<keyword evidence="2 4" id="KW-0472">Membrane</keyword>
<dbReference type="CDD" id="cd07185">
    <property type="entry name" value="OmpA_C-like"/>
    <property type="match status" value="1"/>
</dbReference>
<evidence type="ECO:0000313" key="7">
    <source>
        <dbReference type="Proteomes" id="UP000244441"/>
    </source>
</evidence>